<keyword evidence="1" id="KW-0472">Membrane</keyword>
<dbReference type="InterPro" id="IPR046675">
    <property type="entry name" value="DUF6545"/>
</dbReference>
<feature type="transmembrane region" description="Helical" evidence="1">
    <location>
        <begin position="106"/>
        <end position="127"/>
    </location>
</feature>
<dbReference type="Proteomes" id="UP000294257">
    <property type="component" value="Unassembled WGS sequence"/>
</dbReference>
<feature type="domain" description="DUF6545" evidence="2">
    <location>
        <begin position="258"/>
        <end position="372"/>
    </location>
</feature>
<feature type="transmembrane region" description="Helical" evidence="1">
    <location>
        <begin position="222"/>
        <end position="248"/>
    </location>
</feature>
<sequence>MKSDLELTIRWAKGAVIVAVMLWEFTQLARRPRDLPLRVLALGLFCLAFAATFGINTPFLDPVKDFFGPAFGHIINTCWMTMAYCWSAYFLLANTRIPEKKRKRKALIEFGILVIAVTVMITIRATMPELWQRPHLAEEYQMWQRTLWYVSESGYSLTVWFVGIWRAVAIRRQLHHRWARAAFWLAAVGTAGMALGVNGISLSRQIIRQWDPKFDPDLFTNLYSIGQLSGQFILALGLALIPLAALFAKIRAAYDRRQRNRYARKMAPLWRTLTTEFPYVALEAGTDDEFEKVTVEIADGLSELARDCDEPTGDMRDPAVAAGVIAVGLERRAARRDARWAGDDDAPAEPPYPRLEPDLPTWRRRARWMIAVGEHLAKRGVIEDGARVSTS</sequence>
<organism evidence="3 4">
    <name type="scientific">Herbihabitans rhizosphaerae</name>
    <dbReference type="NCBI Taxonomy" id="1872711"/>
    <lineage>
        <taxon>Bacteria</taxon>
        <taxon>Bacillati</taxon>
        <taxon>Actinomycetota</taxon>
        <taxon>Actinomycetes</taxon>
        <taxon>Pseudonocardiales</taxon>
        <taxon>Pseudonocardiaceae</taxon>
        <taxon>Herbihabitans</taxon>
    </lineage>
</organism>
<dbReference type="NCBIfam" id="NF042915">
    <property type="entry name" value="MAB_1171c_fam"/>
    <property type="match status" value="1"/>
</dbReference>
<accession>A0A4Q7L4D6</accession>
<comment type="caution">
    <text evidence="3">The sequence shown here is derived from an EMBL/GenBank/DDBJ whole genome shotgun (WGS) entry which is preliminary data.</text>
</comment>
<dbReference type="Pfam" id="PF20182">
    <property type="entry name" value="DUF6545"/>
    <property type="match status" value="1"/>
</dbReference>
<feature type="transmembrane region" description="Helical" evidence="1">
    <location>
        <begin position="181"/>
        <end position="202"/>
    </location>
</feature>
<gene>
    <name evidence="3" type="ORF">EV193_101365</name>
</gene>
<evidence type="ECO:0000259" key="2">
    <source>
        <dbReference type="Pfam" id="PF20182"/>
    </source>
</evidence>
<reference evidence="3 4" key="1">
    <citation type="submission" date="2019-02" db="EMBL/GenBank/DDBJ databases">
        <title>Genomic Encyclopedia of Type Strains, Phase IV (KMG-IV): sequencing the most valuable type-strain genomes for metagenomic binning, comparative biology and taxonomic classification.</title>
        <authorList>
            <person name="Goeker M."/>
        </authorList>
    </citation>
    <scope>NUCLEOTIDE SEQUENCE [LARGE SCALE GENOMIC DNA]</scope>
    <source>
        <strain evidence="3 4">DSM 101727</strain>
    </source>
</reference>
<protein>
    <recommendedName>
        <fullName evidence="2">DUF6545 domain-containing protein</fullName>
    </recommendedName>
</protein>
<feature type="transmembrane region" description="Helical" evidence="1">
    <location>
        <begin position="39"/>
        <end position="59"/>
    </location>
</feature>
<keyword evidence="1" id="KW-1133">Transmembrane helix</keyword>
<evidence type="ECO:0000256" key="1">
    <source>
        <dbReference type="SAM" id="Phobius"/>
    </source>
</evidence>
<keyword evidence="1" id="KW-0812">Transmembrane</keyword>
<dbReference type="OrthoDB" id="4772902at2"/>
<proteinExistence type="predicted"/>
<name>A0A4Q7L4D6_9PSEU</name>
<keyword evidence="4" id="KW-1185">Reference proteome</keyword>
<dbReference type="AlphaFoldDB" id="A0A4Q7L4D6"/>
<evidence type="ECO:0000313" key="4">
    <source>
        <dbReference type="Proteomes" id="UP000294257"/>
    </source>
</evidence>
<feature type="transmembrane region" description="Helical" evidence="1">
    <location>
        <begin position="71"/>
        <end position="94"/>
    </location>
</feature>
<dbReference type="InterPro" id="IPR050039">
    <property type="entry name" value="MAB_1171c-like"/>
</dbReference>
<evidence type="ECO:0000313" key="3">
    <source>
        <dbReference type="EMBL" id="RZS44489.1"/>
    </source>
</evidence>
<dbReference type="EMBL" id="SGWQ01000001">
    <property type="protein sequence ID" value="RZS44489.1"/>
    <property type="molecule type" value="Genomic_DNA"/>
</dbReference>
<dbReference type="RefSeq" id="WP_130342167.1">
    <property type="nucleotide sequence ID" value="NZ_SGWQ01000001.1"/>
</dbReference>
<feature type="transmembrane region" description="Helical" evidence="1">
    <location>
        <begin position="147"/>
        <end position="169"/>
    </location>
</feature>